<dbReference type="EMBL" id="BKCJ011869597">
    <property type="protein sequence ID" value="GFD59812.1"/>
    <property type="molecule type" value="Genomic_DNA"/>
</dbReference>
<gene>
    <name evidence="1" type="ORF">Tci_931781</name>
</gene>
<name>A0A699XIG1_TANCI</name>
<dbReference type="AlphaFoldDB" id="A0A699XIG1"/>
<comment type="caution">
    <text evidence="1">The sequence shown here is derived from an EMBL/GenBank/DDBJ whole genome shotgun (WGS) entry which is preliminary data.</text>
</comment>
<sequence length="62" mass="7191">QDEVELQHHGEDQWHHQPDETIDVKALEGLARDRLRGRDPFIDVNFRSLVARVLNARSAFAD</sequence>
<evidence type="ECO:0000313" key="1">
    <source>
        <dbReference type="EMBL" id="GFD59812.1"/>
    </source>
</evidence>
<reference evidence="1" key="1">
    <citation type="journal article" date="2019" name="Sci. Rep.">
        <title>Draft genome of Tanacetum cinerariifolium, the natural source of mosquito coil.</title>
        <authorList>
            <person name="Yamashiro T."/>
            <person name="Shiraishi A."/>
            <person name="Satake H."/>
            <person name="Nakayama K."/>
        </authorList>
    </citation>
    <scope>NUCLEOTIDE SEQUENCE</scope>
</reference>
<feature type="non-terminal residue" evidence="1">
    <location>
        <position position="1"/>
    </location>
</feature>
<protein>
    <submittedName>
        <fullName evidence="1">Uncharacterized protein</fullName>
    </submittedName>
</protein>
<accession>A0A699XIG1</accession>
<organism evidence="1">
    <name type="scientific">Tanacetum cinerariifolium</name>
    <name type="common">Dalmatian daisy</name>
    <name type="synonym">Chrysanthemum cinerariifolium</name>
    <dbReference type="NCBI Taxonomy" id="118510"/>
    <lineage>
        <taxon>Eukaryota</taxon>
        <taxon>Viridiplantae</taxon>
        <taxon>Streptophyta</taxon>
        <taxon>Embryophyta</taxon>
        <taxon>Tracheophyta</taxon>
        <taxon>Spermatophyta</taxon>
        <taxon>Magnoliopsida</taxon>
        <taxon>eudicotyledons</taxon>
        <taxon>Gunneridae</taxon>
        <taxon>Pentapetalae</taxon>
        <taxon>asterids</taxon>
        <taxon>campanulids</taxon>
        <taxon>Asterales</taxon>
        <taxon>Asteraceae</taxon>
        <taxon>Asteroideae</taxon>
        <taxon>Anthemideae</taxon>
        <taxon>Anthemidinae</taxon>
        <taxon>Tanacetum</taxon>
    </lineage>
</organism>
<proteinExistence type="predicted"/>